<name>A0AA49JIG0_9BACT</name>
<dbReference type="PANTHER" id="PTHR39550">
    <property type="entry name" value="SLL0658 PROTEIN"/>
    <property type="match status" value="1"/>
</dbReference>
<dbReference type="Pfam" id="PF11848">
    <property type="entry name" value="DUF3368"/>
    <property type="match status" value="1"/>
</dbReference>
<dbReference type="InterPro" id="IPR021799">
    <property type="entry name" value="PIN-like_prokaryotic"/>
</dbReference>
<accession>A0AA49JIG0</accession>
<proteinExistence type="predicted"/>
<organism evidence="1">
    <name type="scientific">Roseihalotalea indica</name>
    <dbReference type="NCBI Taxonomy" id="2867963"/>
    <lineage>
        <taxon>Bacteria</taxon>
        <taxon>Pseudomonadati</taxon>
        <taxon>Bacteroidota</taxon>
        <taxon>Cytophagia</taxon>
        <taxon>Cytophagales</taxon>
        <taxon>Catalimonadaceae</taxon>
        <taxon>Roseihalotalea</taxon>
    </lineage>
</organism>
<reference evidence="1" key="2">
    <citation type="journal article" date="2024" name="Antonie Van Leeuwenhoek">
        <title>Roseihalotalea indica gen. nov., sp. nov., a halophilic Bacteroidetes from mesopelagic Southwest Indian Ocean with higher carbohydrate metabolic potential.</title>
        <authorList>
            <person name="Chen B."/>
            <person name="Zhang M."/>
            <person name="Lin D."/>
            <person name="Ye J."/>
            <person name="Tang K."/>
        </authorList>
    </citation>
    <scope>NUCLEOTIDE SEQUENCE</scope>
    <source>
        <strain evidence="1">TK19036</strain>
    </source>
</reference>
<reference evidence="1" key="1">
    <citation type="journal article" date="2023" name="Comput. Struct. Biotechnol. J.">
        <title>Discovery of a novel marine Bacteroidetes with a rich repertoire of carbohydrate-active enzymes.</title>
        <authorList>
            <person name="Chen B."/>
            <person name="Liu G."/>
            <person name="Chen Q."/>
            <person name="Wang H."/>
            <person name="Liu L."/>
            <person name="Tang K."/>
        </authorList>
    </citation>
    <scope>NUCLEOTIDE SEQUENCE</scope>
    <source>
        <strain evidence="1">TK19036</strain>
    </source>
</reference>
<dbReference type="PANTHER" id="PTHR39550:SF1">
    <property type="entry name" value="SLL0658 PROTEIN"/>
    <property type="match status" value="1"/>
</dbReference>
<protein>
    <submittedName>
        <fullName evidence="1">DUF3368 domain-containing protein</fullName>
    </submittedName>
</protein>
<dbReference type="AlphaFoldDB" id="A0AA49JIG0"/>
<evidence type="ECO:0000313" key="1">
    <source>
        <dbReference type="EMBL" id="WKN34872.1"/>
    </source>
</evidence>
<sequence>MKNGLVIADSGPKFSLAVIDKLELLEHLFDSIRIPIGVWNEITHNKSAEHYEKISTFFLEKKQEIKGFNDLTFVMDYGESEAVILYKELQADFLLIDDRKARNIDENFGLNCIGTIGLLSVARDKGLVSSLNPLFQLFLKKSRYYSLNLLNAILTHHGEETISKI</sequence>
<gene>
    <name evidence="1" type="ORF">K4G66_21080</name>
</gene>
<dbReference type="EMBL" id="CP120682">
    <property type="protein sequence ID" value="WKN34872.1"/>
    <property type="molecule type" value="Genomic_DNA"/>
</dbReference>